<feature type="compositionally biased region" description="Polar residues" evidence="1">
    <location>
        <begin position="641"/>
        <end position="651"/>
    </location>
</feature>
<dbReference type="PROSITE" id="PS51257">
    <property type="entry name" value="PROKAR_LIPOPROTEIN"/>
    <property type="match status" value="1"/>
</dbReference>
<feature type="compositionally biased region" description="Polar residues" evidence="1">
    <location>
        <begin position="521"/>
        <end position="539"/>
    </location>
</feature>
<sequence>MRSPASGRASVSHLAQFIIVACLCTSLLNASPLPVGTPLSTPSSHGSQPQSLSQFSKRMELAAAHGTEAASIVTHNSAETANTAKSHSNTPNLKVLHASSSGVDSAEDSQAVDSTTAGLSKIGTAPEQSQPPTKEALASDTKDVDVGPEAAAADNGLTTTAEPHKPAEADKIANEKPAGQVVEAPVTAPESSLLTTPDQNAAKPAEGEKIASEKPAGEVVEAPTTVNSEPESSPPTTSDQNAVKPATDDTSSRTPTTTADPKGAATPASADATTSAALQASSSGNDGKTVDGTAGVSNVDATLHPDLIRTEKSGSQDGPGEDPTGLAYYPVDFFRLGRIANTNPAGRSGVARPLKYSASTGTASEKSGSQDGLDLFEDLMSLDHDPAQLPREVMEYLELVLPGFKSAARSKLAGQPKNSASAPSGSDQLRADAAATTFDNAHDLAPNVAPEASHVKTGTASEKSGSQDGLVDDPMSLDHDSVKFVLRGVKNYVDLVLESVSPQSKWAGRPKLAGQPEDSASAGSVSDQPRSNAAATTFDNVHDLAPDVAPEASHVETDSLKLEQDASSETKKRKIKLNPIPETREFKPDSAIERDWDTFQSEGENKQAVLKASGAPPPRGILKKNGLSHVVATPTKAAEPMTTTPATQAASDASRVNADPVTEVNPANTLESSGSPPPPGIHNQDGTSHVVALPSEAAEPITATPATQAASDASRVNPDPVTEVNSANTLDSAGSPPHPGIQNQPPKEADKNLDPIVTVKSVNPDPATGKFPASTTPKEAPKPITTTPAAQEASDASRFKPDSAGTPSMFKKINLKKYRE</sequence>
<feature type="compositionally biased region" description="Polar residues" evidence="1">
    <location>
        <begin position="38"/>
        <end position="56"/>
    </location>
</feature>
<feature type="compositionally biased region" description="Polar residues" evidence="1">
    <location>
        <begin position="723"/>
        <end position="732"/>
    </location>
</feature>
<feature type="compositionally biased region" description="Basic and acidic residues" evidence="1">
    <location>
        <begin position="205"/>
        <end position="216"/>
    </location>
</feature>
<reference evidence="4" key="4">
    <citation type="submission" date="2025-05" db="UniProtKB">
        <authorList>
            <consortium name="EnsemblFungi"/>
        </authorList>
    </citation>
    <scope>IDENTIFICATION</scope>
    <source>
        <strain evidence="4">isolate 1-1 / race 1 (BBBD)</strain>
    </source>
</reference>
<dbReference type="EMBL" id="ADAS02000081">
    <property type="protein sequence ID" value="OAV91427.1"/>
    <property type="molecule type" value="Genomic_DNA"/>
</dbReference>
<feature type="compositionally biased region" description="Low complexity" evidence="1">
    <location>
        <begin position="223"/>
        <end position="238"/>
    </location>
</feature>
<feature type="compositionally biased region" description="Polar residues" evidence="1">
    <location>
        <begin position="189"/>
        <end position="199"/>
    </location>
</feature>
<reference evidence="3" key="1">
    <citation type="submission" date="2009-11" db="EMBL/GenBank/DDBJ databases">
        <authorList>
            <consortium name="The Broad Institute Genome Sequencing Platform"/>
            <person name="Ward D."/>
            <person name="Feldgarden M."/>
            <person name="Earl A."/>
            <person name="Young S.K."/>
            <person name="Zeng Q."/>
            <person name="Koehrsen M."/>
            <person name="Alvarado L."/>
            <person name="Berlin A."/>
            <person name="Bochicchio J."/>
            <person name="Borenstein D."/>
            <person name="Chapman S.B."/>
            <person name="Chen Z."/>
            <person name="Engels R."/>
            <person name="Freedman E."/>
            <person name="Gellesch M."/>
            <person name="Goldberg J."/>
            <person name="Griggs A."/>
            <person name="Gujja S."/>
            <person name="Heilman E."/>
            <person name="Heiman D."/>
            <person name="Hepburn T."/>
            <person name="Howarth C."/>
            <person name="Jen D."/>
            <person name="Larson L."/>
            <person name="Lewis B."/>
            <person name="Mehta T."/>
            <person name="Park D."/>
            <person name="Pearson M."/>
            <person name="Roberts A."/>
            <person name="Saif S."/>
            <person name="Shea T."/>
            <person name="Shenoy N."/>
            <person name="Sisk P."/>
            <person name="Stolte C."/>
            <person name="Sykes S."/>
            <person name="Thomson T."/>
            <person name="Walk T."/>
            <person name="White J."/>
            <person name="Yandava C."/>
            <person name="Izard J."/>
            <person name="Baranova O.V."/>
            <person name="Blanton J.M."/>
            <person name="Tanner A.C."/>
            <person name="Dewhirst F.E."/>
            <person name="Haas B."/>
            <person name="Nusbaum C."/>
            <person name="Birren B."/>
        </authorList>
    </citation>
    <scope>NUCLEOTIDE SEQUENCE [LARGE SCALE GENOMIC DNA]</scope>
    <source>
        <strain evidence="3">1-1 BBBD Race 1</strain>
    </source>
</reference>
<accession>A0A180GFD1</accession>
<dbReference type="EnsemblFungi" id="PTTG_27988-t43_1">
    <property type="protein sequence ID" value="PTTG_27988-t43_1-p1"/>
    <property type="gene ID" value="PTTG_27988"/>
</dbReference>
<evidence type="ECO:0000313" key="5">
    <source>
        <dbReference type="Proteomes" id="UP000005240"/>
    </source>
</evidence>
<keyword evidence="2" id="KW-0732">Signal</keyword>
<feature type="compositionally biased region" description="Basic and acidic residues" evidence="1">
    <location>
        <begin position="162"/>
        <end position="174"/>
    </location>
</feature>
<dbReference type="Proteomes" id="UP000005240">
    <property type="component" value="Unassembled WGS sequence"/>
</dbReference>
<feature type="region of interest" description="Disordered" evidence="1">
    <location>
        <begin position="505"/>
        <end position="592"/>
    </location>
</feature>
<keyword evidence="5" id="KW-1185">Reference proteome</keyword>
<reference evidence="4 5" key="3">
    <citation type="journal article" date="2017" name="G3 (Bethesda)">
        <title>Comparative analysis highlights variable genome content of wheat rusts and divergence of the mating loci.</title>
        <authorList>
            <person name="Cuomo C.A."/>
            <person name="Bakkeren G."/>
            <person name="Khalil H.B."/>
            <person name="Panwar V."/>
            <person name="Joly D."/>
            <person name="Linning R."/>
            <person name="Sakthikumar S."/>
            <person name="Song X."/>
            <person name="Adiconis X."/>
            <person name="Fan L."/>
            <person name="Goldberg J.M."/>
            <person name="Levin J.Z."/>
            <person name="Young S."/>
            <person name="Zeng Q."/>
            <person name="Anikster Y."/>
            <person name="Bruce M."/>
            <person name="Wang M."/>
            <person name="Yin C."/>
            <person name="McCallum B."/>
            <person name="Szabo L.J."/>
            <person name="Hulbert S."/>
            <person name="Chen X."/>
            <person name="Fellers J.P."/>
        </authorList>
    </citation>
    <scope>NUCLEOTIDE SEQUENCE</scope>
    <source>
        <strain evidence="5">Isolate 1-1 / race 1 (BBBD)</strain>
        <strain evidence="4">isolate 1-1 / race 1 (BBBD)</strain>
    </source>
</reference>
<dbReference type="VEuPathDB" id="FungiDB:PTTG_27988"/>
<feature type="compositionally biased region" description="Polar residues" evidence="1">
    <location>
        <begin position="80"/>
        <end position="103"/>
    </location>
</feature>
<evidence type="ECO:0000256" key="2">
    <source>
        <dbReference type="SAM" id="SignalP"/>
    </source>
</evidence>
<feature type="compositionally biased region" description="Low complexity" evidence="1">
    <location>
        <begin position="694"/>
        <end position="711"/>
    </location>
</feature>
<proteinExistence type="predicted"/>
<evidence type="ECO:0000313" key="3">
    <source>
        <dbReference type="EMBL" id="OAV91427.1"/>
    </source>
</evidence>
<feature type="compositionally biased region" description="Basic and acidic residues" evidence="1">
    <location>
        <begin position="553"/>
        <end position="570"/>
    </location>
</feature>
<organism evidence="3">
    <name type="scientific">Puccinia triticina (isolate 1-1 / race 1 (BBBD))</name>
    <name type="common">Brown leaf rust fungus</name>
    <dbReference type="NCBI Taxonomy" id="630390"/>
    <lineage>
        <taxon>Eukaryota</taxon>
        <taxon>Fungi</taxon>
        <taxon>Dikarya</taxon>
        <taxon>Basidiomycota</taxon>
        <taxon>Pucciniomycotina</taxon>
        <taxon>Pucciniomycetes</taxon>
        <taxon>Pucciniales</taxon>
        <taxon>Pucciniaceae</taxon>
        <taxon>Puccinia</taxon>
    </lineage>
</organism>
<protein>
    <submittedName>
        <fullName evidence="3 4">Uncharacterized protein</fullName>
    </submittedName>
</protein>
<dbReference type="AlphaFoldDB" id="A0A180GFD1"/>
<feature type="compositionally biased region" description="Polar residues" evidence="1">
    <location>
        <begin position="665"/>
        <end position="674"/>
    </location>
</feature>
<feature type="signal peptide" evidence="2">
    <location>
        <begin position="1"/>
        <end position="30"/>
    </location>
</feature>
<name>A0A180GFD1_PUCT1</name>
<feature type="region of interest" description="Disordered" evidence="1">
    <location>
        <begin position="37"/>
        <end position="56"/>
    </location>
</feature>
<evidence type="ECO:0000256" key="1">
    <source>
        <dbReference type="SAM" id="MobiDB-lite"/>
    </source>
</evidence>
<evidence type="ECO:0000313" key="4">
    <source>
        <dbReference type="EnsemblFungi" id="PTTG_27988-t43_1-p1"/>
    </source>
</evidence>
<feature type="compositionally biased region" description="Basic and acidic residues" evidence="1">
    <location>
        <begin position="582"/>
        <end position="592"/>
    </location>
</feature>
<feature type="region of interest" description="Disordered" evidence="1">
    <location>
        <begin position="80"/>
        <end position="327"/>
    </location>
</feature>
<reference evidence="3" key="2">
    <citation type="submission" date="2016-05" db="EMBL/GenBank/DDBJ databases">
        <title>Comparative analysis highlights variable genome content of wheat rusts and divergence of the mating loci.</title>
        <authorList>
            <person name="Cuomo C.A."/>
            <person name="Bakkeren G."/>
            <person name="Szabo L."/>
            <person name="Khalil H."/>
            <person name="Joly D."/>
            <person name="Goldberg J."/>
            <person name="Young S."/>
            <person name="Zeng Q."/>
            <person name="Fellers J."/>
        </authorList>
    </citation>
    <scope>NUCLEOTIDE SEQUENCE [LARGE SCALE GENOMIC DNA]</scope>
    <source>
        <strain evidence="3">1-1 BBBD Race 1</strain>
    </source>
</reference>
<feature type="region of interest" description="Disordered" evidence="1">
    <location>
        <begin position="444"/>
        <end position="474"/>
    </location>
</feature>
<feature type="compositionally biased region" description="Polar residues" evidence="1">
    <location>
        <begin position="456"/>
        <end position="467"/>
    </location>
</feature>
<gene>
    <name evidence="3" type="ORF">PTTG_27988</name>
</gene>
<feature type="region of interest" description="Disordered" evidence="1">
    <location>
        <begin position="605"/>
        <end position="809"/>
    </location>
</feature>
<feature type="chain" id="PRO_5008109862" evidence="2">
    <location>
        <begin position="31"/>
        <end position="820"/>
    </location>
</feature>
<feature type="compositionally biased region" description="Low complexity" evidence="1">
    <location>
        <begin position="252"/>
        <end position="283"/>
    </location>
</feature>